<dbReference type="InterPro" id="IPR003661">
    <property type="entry name" value="HisK_dim/P_dom"/>
</dbReference>
<dbReference type="PROSITE" id="PS50109">
    <property type="entry name" value="HIS_KIN"/>
    <property type="match status" value="1"/>
</dbReference>
<dbReference type="Gene3D" id="3.30.565.10">
    <property type="entry name" value="Histidine kinase-like ATPase, C-terminal domain"/>
    <property type="match status" value="1"/>
</dbReference>
<dbReference type="InterPro" id="IPR035965">
    <property type="entry name" value="PAS-like_dom_sf"/>
</dbReference>
<evidence type="ECO:0000313" key="10">
    <source>
        <dbReference type="EMBL" id="GBC97752.1"/>
    </source>
</evidence>
<dbReference type="PANTHER" id="PTHR43065">
    <property type="entry name" value="SENSOR HISTIDINE KINASE"/>
    <property type="match status" value="1"/>
</dbReference>
<dbReference type="PANTHER" id="PTHR43065:SF10">
    <property type="entry name" value="PEROXIDE STRESS-ACTIVATED HISTIDINE KINASE MAK3"/>
    <property type="match status" value="1"/>
</dbReference>
<dbReference type="SUPFAM" id="SSF55785">
    <property type="entry name" value="PYP-like sensor domain (PAS domain)"/>
    <property type="match status" value="1"/>
</dbReference>
<evidence type="ECO:0000256" key="7">
    <source>
        <dbReference type="ARBA" id="ARBA00022840"/>
    </source>
</evidence>
<comment type="caution">
    <text evidence="10">The sequence shown here is derived from an EMBL/GenBank/DDBJ whole genome shotgun (WGS) entry which is preliminary data.</text>
</comment>
<dbReference type="PRINTS" id="PR00344">
    <property type="entry name" value="BCTRLSENSOR"/>
</dbReference>
<keyword evidence="7" id="KW-0067">ATP-binding</keyword>
<dbReference type="EC" id="2.7.13.3" evidence="2"/>
<dbReference type="Pfam" id="PF02518">
    <property type="entry name" value="HATPase_c"/>
    <property type="match status" value="1"/>
</dbReference>
<protein>
    <recommendedName>
        <fullName evidence="2">histidine kinase</fullName>
        <ecNumber evidence="2">2.7.13.3</ecNumber>
    </recommendedName>
</protein>
<evidence type="ECO:0000256" key="6">
    <source>
        <dbReference type="ARBA" id="ARBA00022777"/>
    </source>
</evidence>
<evidence type="ECO:0000259" key="9">
    <source>
        <dbReference type="PROSITE" id="PS50109"/>
    </source>
</evidence>
<evidence type="ECO:0000313" key="11">
    <source>
        <dbReference type="Proteomes" id="UP000236173"/>
    </source>
</evidence>
<dbReference type="InterPro" id="IPR036097">
    <property type="entry name" value="HisK_dim/P_sf"/>
</dbReference>
<dbReference type="SUPFAM" id="SSF55874">
    <property type="entry name" value="ATPase domain of HSP90 chaperone/DNA topoisomerase II/histidine kinase"/>
    <property type="match status" value="1"/>
</dbReference>
<dbReference type="InterPro" id="IPR036890">
    <property type="entry name" value="HATPase_C_sf"/>
</dbReference>
<dbReference type="Gene3D" id="1.10.287.130">
    <property type="match status" value="1"/>
</dbReference>
<evidence type="ECO:0000256" key="2">
    <source>
        <dbReference type="ARBA" id="ARBA00012438"/>
    </source>
</evidence>
<organism evidence="10 11">
    <name type="scientific">Candidatus Fervidibacter japonicus</name>
    <dbReference type="NCBI Taxonomy" id="2035412"/>
    <lineage>
        <taxon>Bacteria</taxon>
        <taxon>Candidatus Fervidibacterota</taxon>
        <taxon>Candidatus Fervidibacter</taxon>
    </lineage>
</organism>
<feature type="domain" description="Histidine kinase" evidence="9">
    <location>
        <begin position="251"/>
        <end position="464"/>
    </location>
</feature>
<dbReference type="InterPro" id="IPR004358">
    <property type="entry name" value="Sig_transdc_His_kin-like_C"/>
</dbReference>
<proteinExistence type="predicted"/>
<keyword evidence="3" id="KW-0597">Phosphoprotein</keyword>
<dbReference type="InterPro" id="IPR005467">
    <property type="entry name" value="His_kinase_dom"/>
</dbReference>
<keyword evidence="6" id="KW-0418">Kinase</keyword>
<dbReference type="Proteomes" id="UP000236173">
    <property type="component" value="Unassembled WGS sequence"/>
</dbReference>
<keyword evidence="4 10" id="KW-0808">Transferase</keyword>
<evidence type="ECO:0000256" key="3">
    <source>
        <dbReference type="ARBA" id="ARBA00022553"/>
    </source>
</evidence>
<evidence type="ECO:0000256" key="8">
    <source>
        <dbReference type="ARBA" id="ARBA00023012"/>
    </source>
</evidence>
<dbReference type="GO" id="GO:0000155">
    <property type="term" value="F:phosphorelay sensor kinase activity"/>
    <property type="evidence" value="ECO:0007669"/>
    <property type="project" value="InterPro"/>
</dbReference>
<evidence type="ECO:0000256" key="4">
    <source>
        <dbReference type="ARBA" id="ARBA00022679"/>
    </source>
</evidence>
<keyword evidence="8" id="KW-0902">Two-component regulatory system</keyword>
<comment type="catalytic activity">
    <reaction evidence="1">
        <text>ATP + protein L-histidine = ADP + protein N-phospho-L-histidine.</text>
        <dbReference type="EC" id="2.7.13.3"/>
    </reaction>
</comment>
<dbReference type="AlphaFoldDB" id="A0A2H5X982"/>
<dbReference type="InterPro" id="IPR003594">
    <property type="entry name" value="HATPase_dom"/>
</dbReference>
<dbReference type="SUPFAM" id="SSF47384">
    <property type="entry name" value="Homodimeric domain of signal transducing histidine kinase"/>
    <property type="match status" value="1"/>
</dbReference>
<evidence type="ECO:0000256" key="1">
    <source>
        <dbReference type="ARBA" id="ARBA00000085"/>
    </source>
</evidence>
<dbReference type="EMBL" id="BEHT01000002">
    <property type="protein sequence ID" value="GBC97752.1"/>
    <property type="molecule type" value="Genomic_DNA"/>
</dbReference>
<dbReference type="Pfam" id="PF00512">
    <property type="entry name" value="HisKA"/>
    <property type="match status" value="1"/>
</dbReference>
<keyword evidence="5" id="KW-0547">Nucleotide-binding</keyword>
<dbReference type="Gene3D" id="3.30.450.20">
    <property type="entry name" value="PAS domain"/>
    <property type="match status" value="1"/>
</dbReference>
<dbReference type="CDD" id="cd00082">
    <property type="entry name" value="HisKA"/>
    <property type="match status" value="1"/>
</dbReference>
<dbReference type="SMART" id="SM00387">
    <property type="entry name" value="HATPase_c"/>
    <property type="match status" value="1"/>
</dbReference>
<dbReference type="SMART" id="SM00388">
    <property type="entry name" value="HisKA"/>
    <property type="match status" value="1"/>
</dbReference>
<name>A0A2H5X982_9BACT</name>
<evidence type="ECO:0000256" key="5">
    <source>
        <dbReference type="ARBA" id="ARBA00022741"/>
    </source>
</evidence>
<gene>
    <name evidence="10" type="primary">fixL</name>
    <name evidence="10" type="ORF">HRbin17_00241</name>
</gene>
<dbReference type="GO" id="GO:0005524">
    <property type="term" value="F:ATP binding"/>
    <property type="evidence" value="ECO:0007669"/>
    <property type="project" value="UniProtKB-KW"/>
</dbReference>
<reference evidence="11" key="1">
    <citation type="submission" date="2017-09" db="EMBL/GenBank/DDBJ databases">
        <title>Metaegenomics of thermophilic ammonia-oxidizing enrichment culture.</title>
        <authorList>
            <person name="Kato S."/>
            <person name="Suzuki K."/>
        </authorList>
    </citation>
    <scope>NUCLEOTIDE SEQUENCE [LARGE SCALE GENOMIC DNA]</scope>
</reference>
<accession>A0A2H5X982</accession>
<sequence>MAAKDPWVYWRCVIALGRQGQWREALARLLSAWGCGGLFVRRSKEWQAVFIVSGTPTALPLTPVPQGEVAPITTQSPRRRWWLVTVPPDCRNPSYALLCPSRSVSAHQARFWAELCAIWLTVAAEGWQRVIDSFAEPMLVTDTHGTLLAWNAAANTQWNVSGVLEVGRALWTLGASEQDGECLQELLRLGTSGGVVTLRVTDSPTAYRVFVTAVPSGHRLWRFLPLHIDSLQFQHLARSFQVATLGELASGIAHEINNPLQVILGNVEMALEEGEMDEATREKLVDILTAANRIRQVTHALIHFADARRTQEAELLDINTAIREAVQLASYSLARDGIQVTAECSPQTLLVLGRRGDLEEVVVQLVRNAGEAIIQARKGSQVLVRTYQRNGWGRIEVDDDGPGVPVDLRDRIFIPFVTTKAERGGTGLGLAIVQNIVVAHRGRVWVEESPLGGARFIVELPLWQPATGTPVAEVSQPERG</sequence>